<dbReference type="SUPFAM" id="SSF56815">
    <property type="entry name" value="Sec1/munc18-like (SM) proteins"/>
    <property type="match status" value="1"/>
</dbReference>
<evidence type="ECO:0000313" key="3">
    <source>
        <dbReference type="EMBL" id="KAK7886643.1"/>
    </source>
</evidence>
<comment type="similarity">
    <text evidence="1">Belongs to the STXBP/unc-18/SEC1 family.</text>
</comment>
<dbReference type="Gene3D" id="3.40.50.1910">
    <property type="match status" value="1"/>
</dbReference>
<dbReference type="AlphaFoldDB" id="A0AAW0N1G2"/>
<dbReference type="EMBL" id="JBBPFD010000019">
    <property type="protein sequence ID" value="KAK7886643.1"/>
    <property type="molecule type" value="Genomic_DNA"/>
</dbReference>
<reference evidence="4" key="1">
    <citation type="submission" date="2024-04" db="EMBL/GenBank/DDBJ databases">
        <title>Salinicola lusitanus LLJ914,a marine bacterium isolated from the Okinawa Trough.</title>
        <authorList>
            <person name="Li J."/>
        </authorList>
    </citation>
    <scope>NUCLEOTIDE SEQUENCE [LARGE SCALE GENOMIC DNA]</scope>
</reference>
<evidence type="ECO:0000313" key="4">
    <source>
        <dbReference type="Proteomes" id="UP001460270"/>
    </source>
</evidence>
<keyword evidence="4" id="KW-1185">Reference proteome</keyword>
<keyword evidence="2" id="KW-0813">Transport</keyword>
<organism evidence="3 4">
    <name type="scientific">Mugilogobius chulae</name>
    <name type="common">yellowstripe goby</name>
    <dbReference type="NCBI Taxonomy" id="88201"/>
    <lineage>
        <taxon>Eukaryota</taxon>
        <taxon>Metazoa</taxon>
        <taxon>Chordata</taxon>
        <taxon>Craniata</taxon>
        <taxon>Vertebrata</taxon>
        <taxon>Euteleostomi</taxon>
        <taxon>Actinopterygii</taxon>
        <taxon>Neopterygii</taxon>
        <taxon>Teleostei</taxon>
        <taxon>Neoteleostei</taxon>
        <taxon>Acanthomorphata</taxon>
        <taxon>Gobiaria</taxon>
        <taxon>Gobiiformes</taxon>
        <taxon>Gobioidei</taxon>
        <taxon>Gobiidae</taxon>
        <taxon>Gobionellinae</taxon>
        <taxon>Mugilogobius</taxon>
    </lineage>
</organism>
<dbReference type="InterPro" id="IPR027482">
    <property type="entry name" value="Sec1-like_dom2"/>
</dbReference>
<sequence>MTPEVDFASHFPRELGTQRHVISVTSPTTSKMAATSAGRSRPSITTVRGFVTLLHVPDGREICFDEDRAALKRMLNFNAPPLNNSLSEPVWKVLIYDRFGQDIISPLLSVKELRDMASLCTYLRNQLYETYFLNFISAISRSKLEDIASAALSANAVTQVNKVYDQYLNFITLEDDMFILCHQNKELISHKPSRLQDTDMDSIMDTIVDSLFCFFVTLGAVPIIRCPRGNAQRWWPWSVQTQDCYT</sequence>
<proteinExistence type="inferred from homology"/>
<name>A0AAW0N1G2_9GOBI</name>
<dbReference type="Pfam" id="PF00995">
    <property type="entry name" value="Sec1"/>
    <property type="match status" value="1"/>
</dbReference>
<dbReference type="PANTHER" id="PTHR11679">
    <property type="entry name" value="VESICLE PROTEIN SORTING-ASSOCIATED"/>
    <property type="match status" value="1"/>
</dbReference>
<dbReference type="InterPro" id="IPR043154">
    <property type="entry name" value="Sec-1-like_dom1"/>
</dbReference>
<dbReference type="GO" id="GO:0015031">
    <property type="term" value="P:protein transport"/>
    <property type="evidence" value="ECO:0007669"/>
    <property type="project" value="UniProtKB-KW"/>
</dbReference>
<dbReference type="InterPro" id="IPR036045">
    <property type="entry name" value="Sec1-like_sf"/>
</dbReference>
<protein>
    <submittedName>
        <fullName evidence="3">Uncharacterized protein</fullName>
    </submittedName>
</protein>
<evidence type="ECO:0000256" key="1">
    <source>
        <dbReference type="ARBA" id="ARBA00009884"/>
    </source>
</evidence>
<dbReference type="Proteomes" id="UP001460270">
    <property type="component" value="Unassembled WGS sequence"/>
</dbReference>
<evidence type="ECO:0000256" key="2">
    <source>
        <dbReference type="ARBA" id="ARBA00022927"/>
    </source>
</evidence>
<dbReference type="InterPro" id="IPR001619">
    <property type="entry name" value="Sec1-like"/>
</dbReference>
<dbReference type="Gene3D" id="3.40.50.2060">
    <property type="match status" value="2"/>
</dbReference>
<keyword evidence="2" id="KW-0653">Protein transport</keyword>
<dbReference type="GO" id="GO:0016192">
    <property type="term" value="P:vesicle-mediated transport"/>
    <property type="evidence" value="ECO:0007669"/>
    <property type="project" value="InterPro"/>
</dbReference>
<comment type="caution">
    <text evidence="3">The sequence shown here is derived from an EMBL/GenBank/DDBJ whole genome shotgun (WGS) entry which is preliminary data.</text>
</comment>
<accession>A0AAW0N1G2</accession>
<gene>
    <name evidence="3" type="ORF">WMY93_026264</name>
</gene>